<feature type="domain" description="Heterokaryon incompatibility" evidence="1">
    <location>
        <begin position="51"/>
        <end position="203"/>
    </location>
</feature>
<feature type="non-terminal residue" evidence="2">
    <location>
        <position position="307"/>
    </location>
</feature>
<dbReference type="EMBL" id="ML996190">
    <property type="protein sequence ID" value="KAF2731738.1"/>
    <property type="molecule type" value="Genomic_DNA"/>
</dbReference>
<dbReference type="Pfam" id="PF06985">
    <property type="entry name" value="HET"/>
    <property type="match status" value="1"/>
</dbReference>
<dbReference type="PANTHER" id="PTHR24148">
    <property type="entry name" value="ANKYRIN REPEAT DOMAIN-CONTAINING PROTEIN 39 HOMOLOG-RELATED"/>
    <property type="match status" value="1"/>
</dbReference>
<reference evidence="2" key="1">
    <citation type="journal article" date="2020" name="Stud. Mycol.">
        <title>101 Dothideomycetes genomes: a test case for predicting lifestyles and emergence of pathogens.</title>
        <authorList>
            <person name="Haridas S."/>
            <person name="Albert R."/>
            <person name="Binder M."/>
            <person name="Bloem J."/>
            <person name="Labutti K."/>
            <person name="Salamov A."/>
            <person name="Andreopoulos B."/>
            <person name="Baker S."/>
            <person name="Barry K."/>
            <person name="Bills G."/>
            <person name="Bluhm B."/>
            <person name="Cannon C."/>
            <person name="Castanera R."/>
            <person name="Culley D."/>
            <person name="Daum C."/>
            <person name="Ezra D."/>
            <person name="Gonzalez J."/>
            <person name="Henrissat B."/>
            <person name="Kuo A."/>
            <person name="Liang C."/>
            <person name="Lipzen A."/>
            <person name="Lutzoni F."/>
            <person name="Magnuson J."/>
            <person name="Mondo S."/>
            <person name="Nolan M."/>
            <person name="Ohm R."/>
            <person name="Pangilinan J."/>
            <person name="Park H.-J."/>
            <person name="Ramirez L."/>
            <person name="Alfaro M."/>
            <person name="Sun H."/>
            <person name="Tritt A."/>
            <person name="Yoshinaga Y."/>
            <person name="Zwiers L.-H."/>
            <person name="Turgeon B."/>
            <person name="Goodwin S."/>
            <person name="Spatafora J."/>
            <person name="Crous P."/>
            <person name="Grigoriev I."/>
        </authorList>
    </citation>
    <scope>NUCLEOTIDE SEQUENCE</scope>
    <source>
        <strain evidence="2">CBS 125425</strain>
    </source>
</reference>
<sequence length="307" mass="35995">MSELYEPLTVDGVAAFSEMIRILVLEPSFNWFDPLRFQFHIISLKDSEGKYEAVSYAWGEPHLEYPLYSRQYIFHITKNLDQALRKFRLKVDKRWLWVDAVCINQQHYHEKSAQIPLMGDIFRGAKRVLAWLGEGGRYEGNALQVLDRWSRIRAPPKECRGQGNTDEYDKFTIGFQSDALMEMDHIVNLLSLPWFSRLWIVQEIVVNVNVLLICGDIELSMMRFQAALRIFTANVGSSNLSRLTLPVKSTLRSLQKIQRLWMDNFQIMQFEPGVETLRRLDRHSLFLLLDDFSFYQCSDARDRVFAL</sequence>
<name>A0A9P4QUU0_9PLEO</name>
<evidence type="ECO:0000313" key="3">
    <source>
        <dbReference type="Proteomes" id="UP000799444"/>
    </source>
</evidence>
<dbReference type="PANTHER" id="PTHR24148:SF80">
    <property type="entry name" value="HETEROKARYON INCOMPATIBILITY DOMAIN-CONTAINING PROTEIN"/>
    <property type="match status" value="1"/>
</dbReference>
<proteinExistence type="predicted"/>
<comment type="caution">
    <text evidence="2">The sequence shown here is derived from an EMBL/GenBank/DDBJ whole genome shotgun (WGS) entry which is preliminary data.</text>
</comment>
<evidence type="ECO:0000259" key="1">
    <source>
        <dbReference type="Pfam" id="PF06985"/>
    </source>
</evidence>
<protein>
    <recommendedName>
        <fullName evidence="1">Heterokaryon incompatibility domain-containing protein</fullName>
    </recommendedName>
</protein>
<dbReference type="OrthoDB" id="2157530at2759"/>
<gene>
    <name evidence="2" type="ORF">EJ04DRAFT_442505</name>
</gene>
<dbReference type="InterPro" id="IPR052895">
    <property type="entry name" value="HetReg/Transcr_Mod"/>
</dbReference>
<dbReference type="Proteomes" id="UP000799444">
    <property type="component" value="Unassembled WGS sequence"/>
</dbReference>
<accession>A0A9P4QUU0</accession>
<keyword evidence="3" id="KW-1185">Reference proteome</keyword>
<organism evidence="2 3">
    <name type="scientific">Polyplosphaeria fusca</name>
    <dbReference type="NCBI Taxonomy" id="682080"/>
    <lineage>
        <taxon>Eukaryota</taxon>
        <taxon>Fungi</taxon>
        <taxon>Dikarya</taxon>
        <taxon>Ascomycota</taxon>
        <taxon>Pezizomycotina</taxon>
        <taxon>Dothideomycetes</taxon>
        <taxon>Pleosporomycetidae</taxon>
        <taxon>Pleosporales</taxon>
        <taxon>Tetraplosphaeriaceae</taxon>
        <taxon>Polyplosphaeria</taxon>
    </lineage>
</organism>
<dbReference type="InterPro" id="IPR010730">
    <property type="entry name" value="HET"/>
</dbReference>
<evidence type="ECO:0000313" key="2">
    <source>
        <dbReference type="EMBL" id="KAF2731738.1"/>
    </source>
</evidence>
<dbReference type="AlphaFoldDB" id="A0A9P4QUU0"/>